<dbReference type="Proteomes" id="UP000646244">
    <property type="component" value="Unassembled WGS sequence"/>
</dbReference>
<protein>
    <recommendedName>
        <fullName evidence="3">SGNH hydrolase-type esterase domain-containing protein</fullName>
    </recommendedName>
</protein>
<dbReference type="InterPro" id="IPR013517">
    <property type="entry name" value="FG-GAP"/>
</dbReference>
<dbReference type="InterPro" id="IPR036514">
    <property type="entry name" value="SGNH_hydro_sf"/>
</dbReference>
<gene>
    <name evidence="4" type="ORF">GCM10010507_39330</name>
</gene>
<reference evidence="4" key="1">
    <citation type="journal article" date="2014" name="Int. J. Syst. Evol. Microbiol.">
        <title>Complete genome sequence of Corynebacterium casei LMG S-19264T (=DSM 44701T), isolated from a smear-ripened cheese.</title>
        <authorList>
            <consortium name="US DOE Joint Genome Institute (JGI-PGF)"/>
            <person name="Walter F."/>
            <person name="Albersmeier A."/>
            <person name="Kalinowski J."/>
            <person name="Ruckert C."/>
        </authorList>
    </citation>
    <scope>NUCLEOTIDE SEQUENCE</scope>
    <source>
        <strain evidence="4">JCM 4633</strain>
    </source>
</reference>
<dbReference type="CDD" id="cd01833">
    <property type="entry name" value="XynB_like"/>
    <property type="match status" value="1"/>
</dbReference>
<feature type="region of interest" description="Disordered" evidence="2">
    <location>
        <begin position="15"/>
        <end position="34"/>
    </location>
</feature>
<dbReference type="Pfam" id="PF13472">
    <property type="entry name" value="Lipase_GDSL_2"/>
    <property type="match status" value="1"/>
</dbReference>
<dbReference type="GO" id="GO:0004622">
    <property type="term" value="F:phosphatidylcholine lysophospholipase activity"/>
    <property type="evidence" value="ECO:0007669"/>
    <property type="project" value="TreeGrafter"/>
</dbReference>
<evidence type="ECO:0000313" key="4">
    <source>
        <dbReference type="EMBL" id="GHC58724.1"/>
    </source>
</evidence>
<dbReference type="Gene3D" id="3.40.50.1110">
    <property type="entry name" value="SGNH hydrolase"/>
    <property type="match status" value="1"/>
</dbReference>
<feature type="domain" description="SGNH hydrolase-type esterase" evidence="3">
    <location>
        <begin position="78"/>
        <end position="250"/>
    </location>
</feature>
<organism evidence="4 5">
    <name type="scientific">Streptomyces cinnamoneus</name>
    <name type="common">Streptoverticillium cinnamoneum</name>
    <dbReference type="NCBI Taxonomy" id="53446"/>
    <lineage>
        <taxon>Bacteria</taxon>
        <taxon>Bacillati</taxon>
        <taxon>Actinomycetota</taxon>
        <taxon>Actinomycetes</taxon>
        <taxon>Kitasatosporales</taxon>
        <taxon>Streptomycetaceae</taxon>
        <taxon>Streptomyces</taxon>
        <taxon>Streptomyces cinnamoneus group</taxon>
    </lineage>
</organism>
<dbReference type="InterPro" id="IPR028994">
    <property type="entry name" value="Integrin_alpha_N"/>
</dbReference>
<name>A0A918TS94_STRCJ</name>
<dbReference type="AlphaFoldDB" id="A0A918TS94"/>
<reference evidence="4" key="2">
    <citation type="submission" date="2020-09" db="EMBL/GenBank/DDBJ databases">
        <authorList>
            <person name="Sun Q."/>
            <person name="Ohkuma M."/>
        </authorList>
    </citation>
    <scope>NUCLEOTIDE SEQUENCE</scope>
    <source>
        <strain evidence="4">JCM 4633</strain>
    </source>
</reference>
<evidence type="ECO:0000259" key="3">
    <source>
        <dbReference type="Pfam" id="PF13472"/>
    </source>
</evidence>
<keyword evidence="1" id="KW-0732">Signal</keyword>
<sequence>MTPNVARLGQAARRAALTQRHDVNPRSFSRRKPARPGLRSLVVALAAGLLAAGTGLAAPQPAQAAGDWKVPRLTVMPLGDSITAGVGSSGGNGYRAELRGQLSAHAGTFEYVGSQREQQMQHEGHRGWRIDQLSTAVERWLATARPNVVLLHIGANDVNYQYETESAPARLGHLVDQITAAAPQTTVLVSSLSTSTAEGTRERMKTFNAALPRLVEERRSKGFKVGYVDMGALTTKDLADWLHPNDAGYRKMADAFAGGVARAATDGWIRERVDVRPAPHRTVPGDHRVDVDGDGKADYLAVETDGSVQGWLNKGNGNWAGRGTVATGVGAPGDGVRFADLDGDRKADYLAVDDNGSVRAWLNKGGDGQGGWESRGTVATGVGAPRDKVRFADLDGDGKADYLVVDDDGSVRAWINKGGDGHGGWDGRGTLAAGAGAGASGDRVRFADLNGDGRADYLAVDDNGSVRAWLNPGDGNGAWASRGTVAAGVGAPGDTVRLSDVNGDGRADYLVVDEDGSVRAWLNRSPDGRDDWSAGVLLATGPLGSPGSRVRI</sequence>
<proteinExistence type="predicted"/>
<evidence type="ECO:0000256" key="1">
    <source>
        <dbReference type="ARBA" id="ARBA00022729"/>
    </source>
</evidence>
<dbReference type="SUPFAM" id="SSF52266">
    <property type="entry name" value="SGNH hydrolase"/>
    <property type="match status" value="1"/>
</dbReference>
<dbReference type="EMBL" id="BMVB01000013">
    <property type="protein sequence ID" value="GHC58724.1"/>
    <property type="molecule type" value="Genomic_DNA"/>
</dbReference>
<evidence type="ECO:0000313" key="5">
    <source>
        <dbReference type="Proteomes" id="UP000646244"/>
    </source>
</evidence>
<dbReference type="SUPFAM" id="SSF69318">
    <property type="entry name" value="Integrin alpha N-terminal domain"/>
    <property type="match status" value="1"/>
</dbReference>
<dbReference type="Pfam" id="PF13517">
    <property type="entry name" value="FG-GAP_3"/>
    <property type="match status" value="2"/>
</dbReference>
<dbReference type="PANTHER" id="PTHR30383">
    <property type="entry name" value="THIOESTERASE 1/PROTEASE 1/LYSOPHOSPHOLIPASE L1"/>
    <property type="match status" value="1"/>
</dbReference>
<comment type="caution">
    <text evidence="4">The sequence shown here is derived from an EMBL/GenBank/DDBJ whole genome shotgun (WGS) entry which is preliminary data.</text>
</comment>
<accession>A0A918TS94</accession>
<evidence type="ECO:0000256" key="2">
    <source>
        <dbReference type="SAM" id="MobiDB-lite"/>
    </source>
</evidence>
<dbReference type="PANTHER" id="PTHR30383:SF5">
    <property type="entry name" value="SGNH HYDROLASE-TYPE ESTERASE DOMAIN-CONTAINING PROTEIN"/>
    <property type="match status" value="1"/>
</dbReference>
<dbReference type="InterPro" id="IPR013830">
    <property type="entry name" value="SGNH_hydro"/>
</dbReference>
<dbReference type="InterPro" id="IPR051532">
    <property type="entry name" value="Ester_Hydrolysis_Enzymes"/>
</dbReference>